<name>A0A6G1X4M7_9BACI</name>
<comment type="caution">
    <text evidence="2">The sequence shown here is derived from an EMBL/GenBank/DDBJ whole genome shotgun (WGS) entry which is preliminary data.</text>
</comment>
<protein>
    <recommendedName>
        <fullName evidence="1">Ketopantoate reductase N-terminal domain-containing protein</fullName>
    </recommendedName>
</protein>
<proteinExistence type="predicted"/>
<keyword evidence="3" id="KW-1185">Reference proteome</keyword>
<accession>A0A6G1X4M7</accession>
<evidence type="ECO:0000313" key="3">
    <source>
        <dbReference type="Proteomes" id="UP000480185"/>
    </source>
</evidence>
<dbReference type="InterPro" id="IPR013332">
    <property type="entry name" value="KPR_N"/>
</dbReference>
<dbReference type="Proteomes" id="UP000480185">
    <property type="component" value="Unassembled WGS sequence"/>
</dbReference>
<reference evidence="2 3" key="1">
    <citation type="submission" date="2019-11" db="EMBL/GenBank/DDBJ databases">
        <authorList>
            <person name="Li J."/>
        </authorList>
    </citation>
    <scope>NUCLEOTIDE SEQUENCE [LARGE SCALE GENOMIC DNA]</scope>
    <source>
        <strain evidence="2 3">J4</strain>
    </source>
</reference>
<dbReference type="OrthoDB" id="9800163at2"/>
<dbReference type="InterPro" id="IPR036291">
    <property type="entry name" value="NAD(P)-bd_dom_sf"/>
</dbReference>
<dbReference type="Pfam" id="PF02558">
    <property type="entry name" value="ApbA"/>
    <property type="match status" value="1"/>
</dbReference>
<organism evidence="2 3">
    <name type="scientific">Salinibacillus xinjiangensis</name>
    <dbReference type="NCBI Taxonomy" id="1229268"/>
    <lineage>
        <taxon>Bacteria</taxon>
        <taxon>Bacillati</taxon>
        <taxon>Bacillota</taxon>
        <taxon>Bacilli</taxon>
        <taxon>Bacillales</taxon>
        <taxon>Bacillaceae</taxon>
        <taxon>Salinibacillus</taxon>
    </lineage>
</organism>
<dbReference type="RefSeq" id="WP_153727879.1">
    <property type="nucleotide sequence ID" value="NZ_WJNH01000003.1"/>
</dbReference>
<evidence type="ECO:0000313" key="2">
    <source>
        <dbReference type="EMBL" id="MRG85951.1"/>
    </source>
</evidence>
<sequence length="123" mass="13335">MKIGIAGAGAVGGLFGGLLHEAGHSVTFLARGSHLEAMEKDVLTVTTDQKIIHVDGVFTNDPRNLADCELVLFCVKSTDTEEILSKNFGGKSSVIMCKLCPNHSRGTRKGSRIWPFYVSDWRA</sequence>
<dbReference type="AlphaFoldDB" id="A0A6G1X4M7"/>
<feature type="domain" description="Ketopantoate reductase N-terminal" evidence="1">
    <location>
        <begin position="3"/>
        <end position="86"/>
    </location>
</feature>
<dbReference type="SUPFAM" id="SSF51735">
    <property type="entry name" value="NAD(P)-binding Rossmann-fold domains"/>
    <property type="match status" value="1"/>
</dbReference>
<evidence type="ECO:0000259" key="1">
    <source>
        <dbReference type="Pfam" id="PF02558"/>
    </source>
</evidence>
<dbReference type="EMBL" id="WJNH01000003">
    <property type="protein sequence ID" value="MRG85951.1"/>
    <property type="molecule type" value="Genomic_DNA"/>
</dbReference>
<gene>
    <name evidence="2" type="ORF">GH754_06340</name>
</gene>
<dbReference type="Gene3D" id="3.40.50.720">
    <property type="entry name" value="NAD(P)-binding Rossmann-like Domain"/>
    <property type="match status" value="1"/>
</dbReference>